<evidence type="ECO:0000259" key="13">
    <source>
        <dbReference type="PROSITE" id="PS51746"/>
    </source>
</evidence>
<keyword evidence="5" id="KW-0904">Protein phosphatase</keyword>
<dbReference type="RefSeq" id="WP_076468613.1">
    <property type="nucleotide sequence ID" value="NZ_FTNF01000003.1"/>
</dbReference>
<dbReference type="AlphaFoldDB" id="A0A1N6U014"/>
<dbReference type="OrthoDB" id="9801841at2"/>
<gene>
    <name evidence="14" type="ORF">SAMN05444858_103165</name>
</gene>
<sequence>MTLTLRYAAHSDRGLIRDGNQDSVYAGPRLLAVADGMGGMAAGDVASNIVIGAMAPLDEDVPGDALVDALRSAVGTANQQLRDTVDANPQLEGMGTTLTATLFSGSKLGMVHIGDSRAYLLRNGEFAQITKDDTYVQMLVDEGRISAEEASSHPQRSLLTRALDGRDIDPEYSVRQVLPGDRYLICSDGLSGVVSADTIAETMREYTDPQQCVERLVQLALRGGGPDNITVIIADATDQDIVEATPIVGGAAARDRGMATSADTSTPAARASALSAPRTPAPEEPPDEEEPERRRHRPVRAAATGLALLVILGGGLFGGWSYTQQQYYVGATEEGQVAVFRGIQGQIAGLDLSTVHSTSPAQLDDLTLAAQEQVKQGIPAKSEPDAERRLAELTSDSPTNPNLKPICPPNSPTPTASPSAPTSSTPVPTDVATTPTPSGSAAVGMPTAGSRTRTASNSPSPSPSGSVDGIEPTSTPDAPPSDSVPPALDPAACRSPE</sequence>
<evidence type="ECO:0000256" key="12">
    <source>
        <dbReference type="SAM" id="MobiDB-lite"/>
    </source>
</evidence>
<evidence type="ECO:0000313" key="14">
    <source>
        <dbReference type="EMBL" id="SIQ58962.1"/>
    </source>
</evidence>
<dbReference type="InterPro" id="IPR036457">
    <property type="entry name" value="PPM-type-like_dom_sf"/>
</dbReference>
<proteinExistence type="predicted"/>
<dbReference type="GO" id="GO:0046872">
    <property type="term" value="F:metal ion binding"/>
    <property type="evidence" value="ECO:0007669"/>
    <property type="project" value="UniProtKB-KW"/>
</dbReference>
<dbReference type="EMBL" id="FTNF01000003">
    <property type="protein sequence ID" value="SIQ58962.1"/>
    <property type="molecule type" value="Genomic_DNA"/>
</dbReference>
<accession>A0A1N6U014</accession>
<dbReference type="Gene3D" id="3.60.40.10">
    <property type="entry name" value="PPM-type phosphatase domain"/>
    <property type="match status" value="1"/>
</dbReference>
<dbReference type="STRING" id="1198245.SAMN05444858_103165"/>
<comment type="cofactor">
    <cofactor evidence="1">
        <name>Mn(2+)</name>
        <dbReference type="ChEBI" id="CHEBI:29035"/>
    </cofactor>
</comment>
<evidence type="ECO:0000256" key="4">
    <source>
        <dbReference type="ARBA" id="ARBA00022801"/>
    </source>
</evidence>
<evidence type="ECO:0000256" key="3">
    <source>
        <dbReference type="ARBA" id="ARBA00022723"/>
    </source>
</evidence>
<name>A0A1N6U014_9ACTN</name>
<dbReference type="PANTHER" id="PTHR47992">
    <property type="entry name" value="PROTEIN PHOSPHATASE"/>
    <property type="match status" value="1"/>
</dbReference>
<dbReference type="CDD" id="cd00143">
    <property type="entry name" value="PP2Cc"/>
    <property type="match status" value="1"/>
</dbReference>
<dbReference type="EC" id="3.1.3.16" evidence="2"/>
<comment type="catalytic activity">
    <reaction evidence="7">
        <text>O-phospho-L-seryl-[protein] + H2O = L-seryl-[protein] + phosphate</text>
        <dbReference type="Rhea" id="RHEA:20629"/>
        <dbReference type="Rhea" id="RHEA-COMP:9863"/>
        <dbReference type="Rhea" id="RHEA-COMP:11604"/>
        <dbReference type="ChEBI" id="CHEBI:15377"/>
        <dbReference type="ChEBI" id="CHEBI:29999"/>
        <dbReference type="ChEBI" id="CHEBI:43474"/>
        <dbReference type="ChEBI" id="CHEBI:83421"/>
        <dbReference type="EC" id="3.1.3.16"/>
    </reaction>
</comment>
<feature type="compositionally biased region" description="Low complexity" evidence="12">
    <location>
        <begin position="456"/>
        <end position="476"/>
    </location>
</feature>
<dbReference type="Proteomes" id="UP000186004">
    <property type="component" value="Unassembled WGS sequence"/>
</dbReference>
<organism evidence="14 15">
    <name type="scientific">Micromonospora avicenniae</name>
    <dbReference type="NCBI Taxonomy" id="1198245"/>
    <lineage>
        <taxon>Bacteria</taxon>
        <taxon>Bacillati</taxon>
        <taxon>Actinomycetota</taxon>
        <taxon>Actinomycetes</taxon>
        <taxon>Micromonosporales</taxon>
        <taxon>Micromonosporaceae</taxon>
        <taxon>Micromonospora</taxon>
    </lineage>
</organism>
<dbReference type="Pfam" id="PF13672">
    <property type="entry name" value="PP2C_2"/>
    <property type="match status" value="1"/>
</dbReference>
<dbReference type="SMART" id="SM00332">
    <property type="entry name" value="PP2Cc"/>
    <property type="match status" value="1"/>
</dbReference>
<feature type="compositionally biased region" description="Low complexity" evidence="12">
    <location>
        <begin position="413"/>
        <end position="438"/>
    </location>
</feature>
<dbReference type="PROSITE" id="PS51746">
    <property type="entry name" value="PPM_2"/>
    <property type="match status" value="1"/>
</dbReference>
<feature type="region of interest" description="Disordered" evidence="12">
    <location>
        <begin position="393"/>
        <end position="497"/>
    </location>
</feature>
<comment type="catalytic activity">
    <reaction evidence="8">
        <text>O-phospho-L-threonyl-[protein] + H2O = L-threonyl-[protein] + phosphate</text>
        <dbReference type="Rhea" id="RHEA:47004"/>
        <dbReference type="Rhea" id="RHEA-COMP:11060"/>
        <dbReference type="Rhea" id="RHEA-COMP:11605"/>
        <dbReference type="ChEBI" id="CHEBI:15377"/>
        <dbReference type="ChEBI" id="CHEBI:30013"/>
        <dbReference type="ChEBI" id="CHEBI:43474"/>
        <dbReference type="ChEBI" id="CHEBI:61977"/>
        <dbReference type="EC" id="3.1.3.16"/>
    </reaction>
</comment>
<keyword evidence="6" id="KW-0464">Manganese</keyword>
<protein>
    <recommendedName>
        <fullName evidence="9">Serine/threonine protein phosphatase PstP</fullName>
        <ecNumber evidence="2">3.1.3.16</ecNumber>
    </recommendedName>
    <alternativeName>
        <fullName evidence="11">Mycobacterial Ser/Thr phosphatase</fullName>
    </alternativeName>
    <alternativeName>
        <fullName evidence="10">PP2C-family Ser/Thr phosphatase</fullName>
    </alternativeName>
</protein>
<evidence type="ECO:0000256" key="8">
    <source>
        <dbReference type="ARBA" id="ARBA00048336"/>
    </source>
</evidence>
<dbReference type="InterPro" id="IPR015655">
    <property type="entry name" value="PP2C"/>
</dbReference>
<evidence type="ECO:0000256" key="1">
    <source>
        <dbReference type="ARBA" id="ARBA00001936"/>
    </source>
</evidence>
<evidence type="ECO:0000256" key="10">
    <source>
        <dbReference type="ARBA" id="ARBA00077741"/>
    </source>
</evidence>
<evidence type="ECO:0000256" key="11">
    <source>
        <dbReference type="ARBA" id="ARBA00079123"/>
    </source>
</evidence>
<evidence type="ECO:0000256" key="7">
    <source>
        <dbReference type="ARBA" id="ARBA00047761"/>
    </source>
</evidence>
<feature type="compositionally biased region" description="Low complexity" evidence="12">
    <location>
        <begin position="484"/>
        <end position="497"/>
    </location>
</feature>
<keyword evidence="15" id="KW-1185">Reference proteome</keyword>
<dbReference type="GO" id="GO:0004722">
    <property type="term" value="F:protein serine/threonine phosphatase activity"/>
    <property type="evidence" value="ECO:0007669"/>
    <property type="project" value="UniProtKB-EC"/>
</dbReference>
<feature type="domain" description="PPM-type phosphatase" evidence="13">
    <location>
        <begin position="6"/>
        <end position="236"/>
    </location>
</feature>
<evidence type="ECO:0000313" key="15">
    <source>
        <dbReference type="Proteomes" id="UP000186004"/>
    </source>
</evidence>
<evidence type="ECO:0000256" key="2">
    <source>
        <dbReference type="ARBA" id="ARBA00013081"/>
    </source>
</evidence>
<keyword evidence="4" id="KW-0378">Hydrolase</keyword>
<dbReference type="InterPro" id="IPR001932">
    <property type="entry name" value="PPM-type_phosphatase-like_dom"/>
</dbReference>
<keyword evidence="3" id="KW-0479">Metal-binding</keyword>
<reference evidence="14 15" key="1">
    <citation type="submission" date="2017-01" db="EMBL/GenBank/DDBJ databases">
        <authorList>
            <person name="Mah S.A."/>
            <person name="Swanson W.J."/>
            <person name="Moy G.W."/>
            <person name="Vacquier V.D."/>
        </authorList>
    </citation>
    <scope>NUCLEOTIDE SEQUENCE [LARGE SCALE GENOMIC DNA]</scope>
    <source>
        <strain evidence="14 15">DSM 45758</strain>
    </source>
</reference>
<feature type="region of interest" description="Disordered" evidence="12">
    <location>
        <begin position="253"/>
        <end position="298"/>
    </location>
</feature>
<dbReference type="FunFam" id="3.60.40.10:FF:000002">
    <property type="entry name" value="Serine/threonine phosphatase stp"/>
    <property type="match status" value="1"/>
</dbReference>
<dbReference type="SMART" id="SM00331">
    <property type="entry name" value="PP2C_SIG"/>
    <property type="match status" value="1"/>
</dbReference>
<evidence type="ECO:0000256" key="5">
    <source>
        <dbReference type="ARBA" id="ARBA00022912"/>
    </source>
</evidence>
<dbReference type="SUPFAM" id="SSF81606">
    <property type="entry name" value="PP2C-like"/>
    <property type="match status" value="1"/>
</dbReference>
<evidence type="ECO:0000256" key="6">
    <source>
        <dbReference type="ARBA" id="ARBA00023211"/>
    </source>
</evidence>
<evidence type="ECO:0000256" key="9">
    <source>
        <dbReference type="ARBA" id="ARBA00071184"/>
    </source>
</evidence>
<feature type="compositionally biased region" description="Low complexity" evidence="12">
    <location>
        <begin position="264"/>
        <end position="278"/>
    </location>
</feature>